<sequence length="332" mass="38908">MKVDYHVHLEEGPYSLGWWTRTAEALLSVHRLDQQRHTREWMEELSEFMAMRIRQGAYSPEWLNLYRLRARELGLQEVGIVDHLYRFREFKPYFEEHMHLGDDELGRLQRIWLDQVCTTSMEEFVAFIQSQQPVWEADGISLRLGLEADYFVGGETVLAPMIRHYPWDHVIGSVHFAGGWGFDNPETQELFEQRDLLALYRETFSVVERAIESGLFDIVAHLDNLKVFGHRPPEEELIPLYQKIAGLLRKHDTATEINTGLFYRYPVKEMCPSLSFLQILCEHGVPITTSSDSHFPDHLGSYLDEARNNLRYAGYQEIATFERRKRKTVSLT</sequence>
<reference evidence="10 11" key="1">
    <citation type="submission" date="2021-01" db="EMBL/GenBank/DDBJ databases">
        <title>Identification of strong promoters based on the transcriptome of Brevibacillus choshinensis.</title>
        <authorList>
            <person name="Yao D."/>
            <person name="Zhang K."/>
            <person name="Wu J."/>
        </authorList>
    </citation>
    <scope>NUCLEOTIDE SEQUENCE [LARGE SCALE GENOMIC DNA]</scope>
    <source>
        <strain evidence="10 11">HPD31-SP3</strain>
    </source>
</reference>
<dbReference type="PANTHER" id="PTHR21039">
    <property type="entry name" value="HISTIDINOL PHOSPHATASE-RELATED"/>
    <property type="match status" value="1"/>
</dbReference>
<feature type="domain" description="PHP" evidence="9">
    <location>
        <begin position="69"/>
        <end position="259"/>
    </location>
</feature>
<evidence type="ECO:0000256" key="1">
    <source>
        <dbReference type="ARBA" id="ARBA00004970"/>
    </source>
</evidence>
<evidence type="ECO:0000313" key="11">
    <source>
        <dbReference type="Proteomes" id="UP000596248"/>
    </source>
</evidence>
<evidence type="ECO:0000313" key="10">
    <source>
        <dbReference type="EMBL" id="QRG70696.1"/>
    </source>
</evidence>
<dbReference type="PANTHER" id="PTHR21039:SF0">
    <property type="entry name" value="HISTIDINOL-PHOSPHATASE"/>
    <property type="match status" value="1"/>
</dbReference>
<keyword evidence="4 8" id="KW-0028">Amino-acid biosynthesis</keyword>
<dbReference type="NCBIfam" id="NF005235">
    <property type="entry name" value="PRK06740.1"/>
    <property type="match status" value="1"/>
</dbReference>
<keyword evidence="5 8" id="KW-0378">Hydrolase</keyword>
<keyword evidence="11" id="KW-1185">Reference proteome</keyword>
<dbReference type="InterPro" id="IPR004013">
    <property type="entry name" value="PHP_dom"/>
</dbReference>
<dbReference type="EMBL" id="CP069127">
    <property type="protein sequence ID" value="QRG70696.1"/>
    <property type="molecule type" value="Genomic_DNA"/>
</dbReference>
<evidence type="ECO:0000256" key="2">
    <source>
        <dbReference type="ARBA" id="ARBA00009152"/>
    </source>
</evidence>
<evidence type="ECO:0000256" key="4">
    <source>
        <dbReference type="ARBA" id="ARBA00022605"/>
    </source>
</evidence>
<dbReference type="Gene3D" id="3.20.20.140">
    <property type="entry name" value="Metal-dependent hydrolases"/>
    <property type="match status" value="1"/>
</dbReference>
<evidence type="ECO:0000256" key="7">
    <source>
        <dbReference type="ARBA" id="ARBA00049158"/>
    </source>
</evidence>
<dbReference type="NCBIfam" id="TIGR01856">
    <property type="entry name" value="hisJ_fam"/>
    <property type="match status" value="1"/>
</dbReference>
<accession>A0ABX7FXZ4</accession>
<dbReference type="NCBIfam" id="NF005596">
    <property type="entry name" value="PRK07328.1"/>
    <property type="match status" value="1"/>
</dbReference>
<dbReference type="SUPFAM" id="SSF89550">
    <property type="entry name" value="PHP domain-like"/>
    <property type="match status" value="1"/>
</dbReference>
<evidence type="ECO:0000256" key="3">
    <source>
        <dbReference type="ARBA" id="ARBA00013085"/>
    </source>
</evidence>
<dbReference type="CDD" id="cd12110">
    <property type="entry name" value="PHP_HisPPase_Hisj_like"/>
    <property type="match status" value="1"/>
</dbReference>
<dbReference type="InterPro" id="IPR016195">
    <property type="entry name" value="Pol/histidinol_Pase-like"/>
</dbReference>
<proteinExistence type="inferred from homology"/>
<dbReference type="InterPro" id="IPR010140">
    <property type="entry name" value="Histidinol_P_phosphatase_HisJ"/>
</dbReference>
<name>A0ABX7FXZ4_BRECH</name>
<gene>
    <name evidence="10" type="ORF">JNE38_20290</name>
</gene>
<comment type="similarity">
    <text evidence="2 8">Belongs to the PHP hydrolase family. HisK subfamily.</text>
</comment>
<dbReference type="EC" id="3.1.3.15" evidence="3 8"/>
<evidence type="ECO:0000259" key="9">
    <source>
        <dbReference type="Pfam" id="PF02811"/>
    </source>
</evidence>
<evidence type="ECO:0000256" key="5">
    <source>
        <dbReference type="ARBA" id="ARBA00022801"/>
    </source>
</evidence>
<evidence type="ECO:0000256" key="8">
    <source>
        <dbReference type="RuleBase" id="RU366003"/>
    </source>
</evidence>
<dbReference type="Proteomes" id="UP000596248">
    <property type="component" value="Chromosome"/>
</dbReference>
<dbReference type="Pfam" id="PF02811">
    <property type="entry name" value="PHP"/>
    <property type="match status" value="1"/>
</dbReference>
<comment type="pathway">
    <text evidence="1 8">Amino-acid biosynthesis; L-histidine biosynthesis; L-histidine from 5-phospho-alpha-D-ribose 1-diphosphate: step 8/9.</text>
</comment>
<evidence type="ECO:0000256" key="6">
    <source>
        <dbReference type="ARBA" id="ARBA00023102"/>
    </source>
</evidence>
<dbReference type="RefSeq" id="WP_203357661.1">
    <property type="nucleotide sequence ID" value="NZ_CP069127.1"/>
</dbReference>
<organism evidence="10 11">
    <name type="scientific">Brevibacillus choshinensis</name>
    <dbReference type="NCBI Taxonomy" id="54911"/>
    <lineage>
        <taxon>Bacteria</taxon>
        <taxon>Bacillati</taxon>
        <taxon>Bacillota</taxon>
        <taxon>Bacilli</taxon>
        <taxon>Bacillales</taxon>
        <taxon>Paenibacillaceae</taxon>
        <taxon>Brevibacillus</taxon>
    </lineage>
</organism>
<keyword evidence="6 8" id="KW-0368">Histidine biosynthesis</keyword>
<protein>
    <recommendedName>
        <fullName evidence="3 8">Histidinol-phosphatase</fullName>
        <shortName evidence="8">HolPase</shortName>
        <ecNumber evidence="3 8">3.1.3.15</ecNumber>
    </recommendedName>
</protein>
<comment type="catalytic activity">
    <reaction evidence="7 8">
        <text>L-histidinol phosphate + H2O = L-histidinol + phosphate</text>
        <dbReference type="Rhea" id="RHEA:14465"/>
        <dbReference type="ChEBI" id="CHEBI:15377"/>
        <dbReference type="ChEBI" id="CHEBI:43474"/>
        <dbReference type="ChEBI" id="CHEBI:57699"/>
        <dbReference type="ChEBI" id="CHEBI:57980"/>
        <dbReference type="EC" id="3.1.3.15"/>
    </reaction>
</comment>